<dbReference type="GO" id="GO:0030424">
    <property type="term" value="C:axon"/>
    <property type="evidence" value="ECO:0007669"/>
    <property type="project" value="TreeGrafter"/>
</dbReference>
<evidence type="ECO:0000256" key="5">
    <source>
        <dbReference type="ARBA" id="ARBA00023136"/>
    </source>
</evidence>
<reference evidence="9" key="1">
    <citation type="submission" date="2005-10" db="EMBL/GenBank/DDBJ databases">
        <authorList>
            <person name="Loftus B.J."/>
            <person name="Nene V.M."/>
            <person name="Hannick L.I."/>
            <person name="Bidwell S."/>
            <person name="Haas B."/>
            <person name="Amedeo P."/>
            <person name="Orvis J."/>
            <person name="Wortman J.R."/>
            <person name="White O.R."/>
            <person name="Salzberg S."/>
            <person name="Shumway M."/>
            <person name="Koo H."/>
            <person name="Zhao Y."/>
            <person name="Holmes M."/>
            <person name="Miller J."/>
            <person name="Schatz M."/>
            <person name="Pop M."/>
            <person name="Pai G."/>
            <person name="Utterback T."/>
            <person name="Rogers Y.-H."/>
            <person name="Kravitz S."/>
            <person name="Fraser C.M."/>
        </authorList>
    </citation>
    <scope>NUCLEOTIDE SEQUENCE</scope>
    <source>
        <strain evidence="9">Liverpool</strain>
    </source>
</reference>
<name>Q16TD0_AEDAE</name>
<dbReference type="GO" id="GO:0005886">
    <property type="term" value="C:plasma membrane"/>
    <property type="evidence" value="ECO:0007669"/>
    <property type="project" value="UniProtKB-SubCell"/>
</dbReference>
<dbReference type="GO" id="GO:0008049">
    <property type="term" value="P:male courtship behavior"/>
    <property type="evidence" value="ECO:0007669"/>
    <property type="project" value="TreeGrafter"/>
</dbReference>
<dbReference type="GO" id="GO:0043025">
    <property type="term" value="C:neuronal cell body"/>
    <property type="evidence" value="ECO:0007669"/>
    <property type="project" value="TreeGrafter"/>
</dbReference>
<dbReference type="PANTHER" id="PTHR21143:SF104">
    <property type="entry name" value="GUSTATORY RECEPTOR 8A-RELATED"/>
    <property type="match status" value="1"/>
</dbReference>
<comment type="similarity">
    <text evidence="8">Belongs to the insect chemoreceptor superfamily. Gustatory receptor (GR) family.</text>
</comment>
<keyword evidence="2 8" id="KW-1003">Cell membrane</keyword>
<dbReference type="PANTHER" id="PTHR21143">
    <property type="entry name" value="INVERTEBRATE GUSTATORY RECEPTOR"/>
    <property type="match status" value="1"/>
</dbReference>
<dbReference type="GO" id="GO:0050909">
    <property type="term" value="P:sensory perception of taste"/>
    <property type="evidence" value="ECO:0007669"/>
    <property type="project" value="InterPro"/>
</dbReference>
<keyword evidence="6 8" id="KW-0675">Receptor</keyword>
<evidence type="ECO:0000256" key="6">
    <source>
        <dbReference type="ARBA" id="ARBA00023170"/>
    </source>
</evidence>
<feature type="transmembrane region" description="Helical" evidence="8">
    <location>
        <begin position="177"/>
        <end position="199"/>
    </location>
</feature>
<proteinExistence type="inferred from homology"/>
<sequence>MRWFRIDNFNDSWRPVYKVSRFFCLTTVSYNFIDRIPVRKTTDHTMLIVGIFLCVLLAYSSIEAYQEEKFSLTDSKLISGGMFAYLMLIELTVISALIINYVNGFQAAKFFDIIEKADQQLSVLFAYRWNYQKEHFGAVVYLAFGYLQQMIFIQLLTLTSPPVSQFHPFEFLRIMVAFGWVMGCYQTMAAITIVLLTTISKRFAILNAKMEEHVKNYLMVPNKVENRRRRIRQFALMHAMLSDAIRLFNSCFSKQITFALGCAFIFILFAVFGLIHAYAAVTANPDTFKVAIGNVLFSGFFQLFLFQLLVYSNRLNYECKRCSVIIQKVVSYGQYDRTILKECRHFSLQLMHHAPSVSCGMFDFDWALCYTMAGSITTYLVILLQFDFVNLKMQVENI</sequence>
<dbReference type="PhylomeDB" id="Q16TD0"/>
<evidence type="ECO:0000256" key="2">
    <source>
        <dbReference type="ARBA" id="ARBA00022475"/>
    </source>
</evidence>
<keyword evidence="4 8" id="KW-1133">Transmembrane helix</keyword>
<dbReference type="VEuPathDB" id="VectorBase:AAEL024133"/>
<feature type="transmembrane region" description="Helical" evidence="8">
    <location>
        <begin position="291"/>
        <end position="311"/>
    </location>
</feature>
<dbReference type="GO" id="GO:0007165">
    <property type="term" value="P:signal transduction"/>
    <property type="evidence" value="ECO:0007669"/>
    <property type="project" value="UniProtKB-KW"/>
</dbReference>
<reference evidence="9" key="2">
    <citation type="journal article" date="2007" name="Science">
        <title>Genome sequence of Aedes aegypti, a major arbovirus vector.</title>
        <authorList>
            <person name="Nene V."/>
            <person name="Wortman J.R."/>
            <person name="Lawson D."/>
            <person name="Haas B."/>
            <person name="Kodira C."/>
            <person name="Tu Z.J."/>
            <person name="Loftus B."/>
            <person name="Xi Z."/>
            <person name="Megy K."/>
            <person name="Grabherr M."/>
            <person name="Ren Q."/>
            <person name="Zdobnov E.M."/>
            <person name="Lobo N.F."/>
            <person name="Campbell K.S."/>
            <person name="Brown S.E."/>
            <person name="Bonaldo M.F."/>
            <person name="Zhu J."/>
            <person name="Sinkins S.P."/>
            <person name="Hogenkamp D.G."/>
            <person name="Amedeo P."/>
            <person name="Arensburger P."/>
            <person name="Atkinson P.W."/>
            <person name="Bidwell S."/>
            <person name="Biedler J."/>
            <person name="Birney E."/>
            <person name="Bruggner R.V."/>
            <person name="Costas J."/>
            <person name="Coy M.R."/>
            <person name="Crabtree J."/>
            <person name="Crawford M."/>
            <person name="Debruyn B."/>
            <person name="Decaprio D."/>
            <person name="Eiglmeier K."/>
            <person name="Eisenstadt E."/>
            <person name="El-Dorry H."/>
            <person name="Gelbart W.M."/>
            <person name="Gomes S.L."/>
            <person name="Hammond M."/>
            <person name="Hannick L.I."/>
            <person name="Hogan J.R."/>
            <person name="Holmes M.H."/>
            <person name="Jaffe D."/>
            <person name="Johnston J.S."/>
            <person name="Kennedy R.C."/>
            <person name="Koo H."/>
            <person name="Kravitz S."/>
            <person name="Kriventseva E.V."/>
            <person name="Kulp D."/>
            <person name="Labutti K."/>
            <person name="Lee E."/>
            <person name="Li S."/>
            <person name="Lovin D.D."/>
            <person name="Mao C."/>
            <person name="Mauceli E."/>
            <person name="Menck C.F."/>
            <person name="Miller J.R."/>
            <person name="Montgomery P."/>
            <person name="Mori A."/>
            <person name="Nascimento A.L."/>
            <person name="Naveira H.F."/>
            <person name="Nusbaum C."/>
            <person name="O'leary S."/>
            <person name="Orvis J."/>
            <person name="Pertea M."/>
            <person name="Quesneville H."/>
            <person name="Reidenbach K.R."/>
            <person name="Rogers Y.H."/>
            <person name="Roth C.W."/>
            <person name="Schneider J.R."/>
            <person name="Schatz M."/>
            <person name="Shumway M."/>
            <person name="Stanke M."/>
            <person name="Stinson E.O."/>
            <person name="Tubio J.M."/>
            <person name="Vanzee J.P."/>
            <person name="Verjovski-Almeida S."/>
            <person name="Werner D."/>
            <person name="White O."/>
            <person name="Wyder S."/>
            <person name="Zeng Q."/>
            <person name="Zhao Q."/>
            <person name="Zhao Y."/>
            <person name="Hill C.A."/>
            <person name="Raikhel A.S."/>
            <person name="Soares M.B."/>
            <person name="Knudson D.L."/>
            <person name="Lee N.H."/>
            <person name="Galagan J."/>
            <person name="Salzberg S.L."/>
            <person name="Paulsen I.T."/>
            <person name="Dimopoulos G."/>
            <person name="Collins F.H."/>
            <person name="Birren B."/>
            <person name="Fraser-Liggett C.M."/>
            <person name="Severson D.W."/>
        </authorList>
    </citation>
    <scope>NUCLEOTIDE SEQUENCE [LARGE SCALE GENOMIC DNA]</scope>
    <source>
        <strain evidence="9">Liverpool</strain>
    </source>
</reference>
<evidence type="ECO:0000256" key="7">
    <source>
        <dbReference type="ARBA" id="ARBA00023224"/>
    </source>
</evidence>
<comment type="subcellular location">
    <subcellularLocation>
        <location evidence="1 8">Cell membrane</location>
        <topology evidence="1 8">Multi-pass membrane protein</topology>
    </subcellularLocation>
</comment>
<organism evidence="9 10">
    <name type="scientific">Aedes aegypti</name>
    <name type="common">Yellowfever mosquito</name>
    <name type="synonym">Culex aegypti</name>
    <dbReference type="NCBI Taxonomy" id="7159"/>
    <lineage>
        <taxon>Eukaryota</taxon>
        <taxon>Metazoa</taxon>
        <taxon>Ecdysozoa</taxon>
        <taxon>Arthropoda</taxon>
        <taxon>Hexapoda</taxon>
        <taxon>Insecta</taxon>
        <taxon>Pterygota</taxon>
        <taxon>Neoptera</taxon>
        <taxon>Endopterygota</taxon>
        <taxon>Diptera</taxon>
        <taxon>Nematocera</taxon>
        <taxon>Culicoidea</taxon>
        <taxon>Culicidae</taxon>
        <taxon>Culicinae</taxon>
        <taxon>Aedini</taxon>
        <taxon>Aedes</taxon>
        <taxon>Stegomyia</taxon>
    </lineage>
</organism>
<dbReference type="GO" id="GO:0007635">
    <property type="term" value="P:chemosensory behavior"/>
    <property type="evidence" value="ECO:0007669"/>
    <property type="project" value="TreeGrafter"/>
</dbReference>
<keyword evidence="7 8" id="KW-0807">Transducer</keyword>
<evidence type="ECO:0000256" key="8">
    <source>
        <dbReference type="RuleBase" id="RU363108"/>
    </source>
</evidence>
<gene>
    <name evidence="9" type="primary">GPRgr56</name>
    <name evidence="9" type="ORF">AaeL_AAEL010278</name>
</gene>
<accession>Q16TD0</accession>
<comment type="function">
    <text evidence="8">Gustatory receptor which mediates acceptance or avoidance behavior, depending on its substrates.</text>
</comment>
<dbReference type="EMBL" id="CH477652">
    <property type="protein sequence ID" value="EAT37766.2"/>
    <property type="molecule type" value="Genomic_DNA"/>
</dbReference>
<keyword evidence="5 8" id="KW-0472">Membrane</keyword>
<protein>
    <recommendedName>
        <fullName evidence="8">Gustatory receptor</fullName>
    </recommendedName>
</protein>
<dbReference type="AlphaFoldDB" id="Q16TD0"/>
<reference evidence="9" key="3">
    <citation type="submission" date="2012-09" db="EMBL/GenBank/DDBJ databases">
        <authorList>
            <consortium name="VectorBase"/>
        </authorList>
    </citation>
    <scope>NUCLEOTIDE SEQUENCE</scope>
    <source>
        <strain evidence="9">Liverpool</strain>
    </source>
</reference>
<feature type="non-terminal residue" evidence="9">
    <location>
        <position position="398"/>
    </location>
</feature>
<keyword evidence="3 8" id="KW-0812">Transmembrane</keyword>
<dbReference type="eggNOG" id="ENOG502T8FD">
    <property type="taxonomic scope" value="Eukaryota"/>
</dbReference>
<dbReference type="PaxDb" id="7159-AAEL010278-PA"/>
<feature type="transmembrane region" description="Helical" evidence="8">
    <location>
        <begin position="82"/>
        <end position="102"/>
    </location>
</feature>
<evidence type="ECO:0000313" key="10">
    <source>
        <dbReference type="Proteomes" id="UP000682892"/>
    </source>
</evidence>
<dbReference type="GO" id="GO:0030425">
    <property type="term" value="C:dendrite"/>
    <property type="evidence" value="ECO:0007669"/>
    <property type="project" value="TreeGrafter"/>
</dbReference>
<dbReference type="InterPro" id="IPR013604">
    <property type="entry name" value="7TM_chemorcpt"/>
</dbReference>
<evidence type="ECO:0000313" key="9">
    <source>
        <dbReference type="EMBL" id="EAT37766.2"/>
    </source>
</evidence>
<dbReference type="Pfam" id="PF08395">
    <property type="entry name" value="7tm_7"/>
    <property type="match status" value="1"/>
</dbReference>
<dbReference type="Proteomes" id="UP000682892">
    <property type="component" value="Unassembled WGS sequence"/>
</dbReference>
<evidence type="ECO:0000256" key="4">
    <source>
        <dbReference type="ARBA" id="ARBA00022989"/>
    </source>
</evidence>
<evidence type="ECO:0000256" key="1">
    <source>
        <dbReference type="ARBA" id="ARBA00004651"/>
    </source>
</evidence>
<feature type="transmembrane region" description="Helical" evidence="8">
    <location>
        <begin position="45"/>
        <end position="62"/>
    </location>
</feature>
<feature type="transmembrane region" description="Helical" evidence="8">
    <location>
        <begin position="138"/>
        <end position="157"/>
    </location>
</feature>
<evidence type="ECO:0000256" key="3">
    <source>
        <dbReference type="ARBA" id="ARBA00022692"/>
    </source>
</evidence>
<feature type="transmembrane region" description="Helical" evidence="8">
    <location>
        <begin position="256"/>
        <end position="279"/>
    </location>
</feature>
<comment type="caution">
    <text evidence="8">Lacks conserved residue(s) required for the propagation of feature annotation.</text>
</comment>